<dbReference type="Gene3D" id="2.40.30.130">
    <property type="match status" value="1"/>
</dbReference>
<dbReference type="SUPFAM" id="SSF101353">
    <property type="entry name" value="Putative anticodon-binding domain of alanyl-tRNA synthetase (AlaRS)"/>
    <property type="match status" value="1"/>
</dbReference>
<evidence type="ECO:0000256" key="12">
    <source>
        <dbReference type="ARBA" id="ARBA00024779"/>
    </source>
</evidence>
<evidence type="ECO:0000256" key="13">
    <source>
        <dbReference type="ARBA" id="ARBA00048300"/>
    </source>
</evidence>
<dbReference type="GO" id="GO:0140096">
    <property type="term" value="F:catalytic activity, acting on a protein"/>
    <property type="evidence" value="ECO:0007669"/>
    <property type="project" value="UniProtKB-ARBA"/>
</dbReference>
<evidence type="ECO:0000256" key="6">
    <source>
        <dbReference type="ARBA" id="ARBA00022741"/>
    </source>
</evidence>
<evidence type="ECO:0000256" key="3">
    <source>
        <dbReference type="ARBA" id="ARBA00022555"/>
    </source>
</evidence>
<comment type="caution">
    <text evidence="17">The sequence shown here is derived from an EMBL/GenBank/DDBJ whole genome shotgun (WGS) entry which is preliminary data.</text>
</comment>
<evidence type="ECO:0000256" key="8">
    <source>
        <dbReference type="ARBA" id="ARBA00022840"/>
    </source>
</evidence>
<comment type="similarity">
    <text evidence="1 14">Belongs to the class-II aminoacyl-tRNA synthetase family.</text>
</comment>
<dbReference type="SUPFAM" id="SSF50447">
    <property type="entry name" value="Translation proteins"/>
    <property type="match status" value="1"/>
</dbReference>
<comment type="subcellular location">
    <subcellularLocation>
        <location evidence="14">Cytoplasm</location>
    </subcellularLocation>
</comment>
<dbReference type="FunFam" id="3.30.980.10:FF:000004">
    <property type="entry name" value="Alanine--tRNA ligase, cytoplasmic"/>
    <property type="match status" value="1"/>
</dbReference>
<dbReference type="InterPro" id="IPR003156">
    <property type="entry name" value="DHHA1_dom"/>
</dbReference>
<dbReference type="CDD" id="cd00673">
    <property type="entry name" value="AlaRS_core"/>
    <property type="match status" value="1"/>
</dbReference>
<dbReference type="Pfam" id="PF07973">
    <property type="entry name" value="tRNA_SAD"/>
    <property type="match status" value="1"/>
</dbReference>
<feature type="coiled-coil region" evidence="15">
    <location>
        <begin position="734"/>
        <end position="761"/>
    </location>
</feature>
<dbReference type="Gene3D" id="6.10.250.550">
    <property type="match status" value="1"/>
</dbReference>
<keyword evidence="2 14" id="KW-0963">Cytoplasm</keyword>
<dbReference type="Gene3D" id="3.30.54.20">
    <property type="match status" value="1"/>
</dbReference>
<feature type="binding site" evidence="14">
    <location>
        <position position="570"/>
    </location>
    <ligand>
        <name>Zn(2+)</name>
        <dbReference type="ChEBI" id="CHEBI:29105"/>
    </ligand>
</feature>
<dbReference type="InterPro" id="IPR050058">
    <property type="entry name" value="Ala-tRNA_ligase"/>
</dbReference>
<feature type="domain" description="Alanyl-transfer RNA synthetases family profile" evidence="16">
    <location>
        <begin position="4"/>
        <end position="711"/>
    </location>
</feature>
<dbReference type="EMBL" id="JAKTTI010000040">
    <property type="protein sequence ID" value="MCH1627405.1"/>
    <property type="molecule type" value="Genomic_DNA"/>
</dbReference>
<dbReference type="InterPro" id="IPR009000">
    <property type="entry name" value="Transl_B-barrel_sf"/>
</dbReference>
<name>A0AAW5E3A6_9BACI</name>
<dbReference type="GO" id="GO:0006419">
    <property type="term" value="P:alanyl-tRNA aminoacylation"/>
    <property type="evidence" value="ECO:0007669"/>
    <property type="project" value="UniProtKB-UniRule"/>
</dbReference>
<proteinExistence type="inferred from homology"/>
<dbReference type="Proteomes" id="UP001431131">
    <property type="component" value="Unassembled WGS sequence"/>
</dbReference>
<dbReference type="GO" id="GO:0002161">
    <property type="term" value="F:aminoacyl-tRNA deacylase activity"/>
    <property type="evidence" value="ECO:0007669"/>
    <property type="project" value="TreeGrafter"/>
</dbReference>
<dbReference type="InterPro" id="IPR002318">
    <property type="entry name" value="Ala-tRNA-lgiase_IIc"/>
</dbReference>
<protein>
    <recommendedName>
        <fullName evidence="14">Alanine--tRNA ligase</fullName>
        <ecNumber evidence="14">6.1.1.7</ecNumber>
    </recommendedName>
    <alternativeName>
        <fullName evidence="14">Alanyl-tRNA synthetase</fullName>
        <shortName evidence="14">AlaRS</shortName>
    </alternativeName>
</protein>
<dbReference type="PROSITE" id="PS50860">
    <property type="entry name" value="AA_TRNA_LIGASE_II_ALA"/>
    <property type="match status" value="1"/>
</dbReference>
<dbReference type="Gene3D" id="3.10.310.40">
    <property type="match status" value="1"/>
</dbReference>
<dbReference type="PANTHER" id="PTHR11777">
    <property type="entry name" value="ALANYL-TRNA SYNTHETASE"/>
    <property type="match status" value="1"/>
</dbReference>
<evidence type="ECO:0000256" key="5">
    <source>
        <dbReference type="ARBA" id="ARBA00022723"/>
    </source>
</evidence>
<gene>
    <name evidence="14 17" type="primary">alaS</name>
    <name evidence="17" type="ORF">MJG50_18880</name>
</gene>
<dbReference type="EC" id="6.1.1.7" evidence="14"/>
<evidence type="ECO:0000256" key="2">
    <source>
        <dbReference type="ARBA" id="ARBA00022490"/>
    </source>
</evidence>
<evidence type="ECO:0000256" key="1">
    <source>
        <dbReference type="ARBA" id="ARBA00008226"/>
    </source>
</evidence>
<keyword evidence="4 14" id="KW-0436">Ligase</keyword>
<feature type="binding site" evidence="14">
    <location>
        <position position="566"/>
    </location>
    <ligand>
        <name>Zn(2+)</name>
        <dbReference type="ChEBI" id="CHEBI:29105"/>
    </ligand>
</feature>
<dbReference type="InterPro" id="IPR023033">
    <property type="entry name" value="Ala_tRNA_ligase_euk/bac"/>
</dbReference>
<dbReference type="RefSeq" id="WP_240257326.1">
    <property type="nucleotide sequence ID" value="NZ_JAKTTI010000040.1"/>
</dbReference>
<dbReference type="GO" id="GO:0008270">
    <property type="term" value="F:zinc ion binding"/>
    <property type="evidence" value="ECO:0007669"/>
    <property type="project" value="UniProtKB-UniRule"/>
</dbReference>
<dbReference type="Gene3D" id="3.30.980.10">
    <property type="entry name" value="Threonyl-trna Synthetase, Chain A, domain 2"/>
    <property type="match status" value="1"/>
</dbReference>
<evidence type="ECO:0000256" key="11">
    <source>
        <dbReference type="ARBA" id="ARBA00023146"/>
    </source>
</evidence>
<accession>A0AAW5E3A6</accession>
<keyword evidence="9 14" id="KW-0694">RNA-binding</keyword>
<dbReference type="GO" id="GO:0005829">
    <property type="term" value="C:cytosol"/>
    <property type="evidence" value="ECO:0007669"/>
    <property type="project" value="TreeGrafter"/>
</dbReference>
<dbReference type="Gene3D" id="3.30.930.10">
    <property type="entry name" value="Bira Bifunctional Protein, Domain 2"/>
    <property type="match status" value="1"/>
</dbReference>
<dbReference type="SUPFAM" id="SSF55681">
    <property type="entry name" value="Class II aaRS and biotin synthetases"/>
    <property type="match status" value="1"/>
</dbReference>
<dbReference type="SMART" id="SM00863">
    <property type="entry name" value="tRNA_SAD"/>
    <property type="match status" value="1"/>
</dbReference>
<feature type="binding site" evidence="14">
    <location>
        <position position="668"/>
    </location>
    <ligand>
        <name>Zn(2+)</name>
        <dbReference type="ChEBI" id="CHEBI:29105"/>
    </ligand>
</feature>
<feature type="binding site" evidence="14">
    <location>
        <position position="672"/>
    </location>
    <ligand>
        <name>Zn(2+)</name>
        <dbReference type="ChEBI" id="CHEBI:29105"/>
    </ligand>
</feature>
<evidence type="ECO:0000259" key="16">
    <source>
        <dbReference type="PROSITE" id="PS50860"/>
    </source>
</evidence>
<keyword evidence="6 14" id="KW-0547">Nucleotide-binding</keyword>
<dbReference type="FunFam" id="3.10.310.40:FF:000001">
    <property type="entry name" value="Alanine--tRNA ligase"/>
    <property type="match status" value="1"/>
</dbReference>
<comment type="catalytic activity">
    <reaction evidence="13 14">
        <text>tRNA(Ala) + L-alanine + ATP = L-alanyl-tRNA(Ala) + AMP + diphosphate</text>
        <dbReference type="Rhea" id="RHEA:12540"/>
        <dbReference type="Rhea" id="RHEA-COMP:9657"/>
        <dbReference type="Rhea" id="RHEA-COMP:9923"/>
        <dbReference type="ChEBI" id="CHEBI:30616"/>
        <dbReference type="ChEBI" id="CHEBI:33019"/>
        <dbReference type="ChEBI" id="CHEBI:57972"/>
        <dbReference type="ChEBI" id="CHEBI:78442"/>
        <dbReference type="ChEBI" id="CHEBI:78497"/>
        <dbReference type="ChEBI" id="CHEBI:456215"/>
        <dbReference type="EC" id="6.1.1.7"/>
    </reaction>
</comment>
<dbReference type="Pfam" id="PF02272">
    <property type="entry name" value="DHHA1"/>
    <property type="match status" value="1"/>
</dbReference>
<evidence type="ECO:0000313" key="18">
    <source>
        <dbReference type="Proteomes" id="UP001431131"/>
    </source>
</evidence>
<dbReference type="InterPro" id="IPR045864">
    <property type="entry name" value="aa-tRNA-synth_II/BPL/LPL"/>
</dbReference>
<dbReference type="NCBIfam" id="TIGR00344">
    <property type="entry name" value="alaS"/>
    <property type="match status" value="1"/>
</dbReference>
<keyword evidence="5 14" id="KW-0479">Metal-binding</keyword>
<reference evidence="17" key="1">
    <citation type="submission" date="2022-02" db="EMBL/GenBank/DDBJ databases">
        <title>Fredinandcohnia quinoae sp. nov. isolated from Chenopodium quinoa seeds.</title>
        <authorList>
            <person name="Saati-Santamaria Z."/>
            <person name="Flores-Felix J.D."/>
            <person name="Igual J.M."/>
            <person name="Velazquez E."/>
            <person name="Garcia-Fraile P."/>
            <person name="Martinez-Molina E."/>
        </authorList>
    </citation>
    <scope>NUCLEOTIDE SEQUENCE</scope>
    <source>
        <strain evidence="17">SECRCQ15</strain>
    </source>
</reference>
<dbReference type="GO" id="GO:0004813">
    <property type="term" value="F:alanine-tRNA ligase activity"/>
    <property type="evidence" value="ECO:0007669"/>
    <property type="project" value="UniProtKB-UniRule"/>
</dbReference>
<dbReference type="FunFam" id="3.30.930.10:FF:000046">
    <property type="entry name" value="Alanine--tRNA ligase"/>
    <property type="match status" value="1"/>
</dbReference>
<comment type="cofactor">
    <cofactor evidence="14">
        <name>Zn(2+)</name>
        <dbReference type="ChEBI" id="CHEBI:29105"/>
    </cofactor>
    <text evidence="14">Binds 1 zinc ion per subunit.</text>
</comment>
<dbReference type="HAMAP" id="MF_00036_B">
    <property type="entry name" value="Ala_tRNA_synth_B"/>
    <property type="match status" value="1"/>
</dbReference>
<dbReference type="GO" id="GO:0005524">
    <property type="term" value="F:ATP binding"/>
    <property type="evidence" value="ECO:0007669"/>
    <property type="project" value="UniProtKB-UniRule"/>
</dbReference>
<keyword evidence="18" id="KW-1185">Reference proteome</keyword>
<evidence type="ECO:0000256" key="15">
    <source>
        <dbReference type="SAM" id="Coils"/>
    </source>
</evidence>
<evidence type="ECO:0000256" key="14">
    <source>
        <dbReference type="HAMAP-Rule" id="MF_00036"/>
    </source>
</evidence>
<evidence type="ECO:0000256" key="4">
    <source>
        <dbReference type="ARBA" id="ARBA00022598"/>
    </source>
</evidence>
<dbReference type="InterPro" id="IPR018162">
    <property type="entry name" value="Ala-tRNA-ligase_IIc_anticod-bd"/>
</dbReference>
<sequence length="878" mass="97995">MKALTSAQVRQMFLDFFQGKGHSVEPSASLVPHEDPSLLWINSGVATLKKYFDGRVIPENPRICNAQKSIRTNDIENVGKTARHHTFFEMLGNFSIGDYFKEEAIAWAWEFLTSKDWIGFDAEKLSVTIHPEDEEAFELWNKKIGIPEERIIRLEGNFWDIGEGPSGPNTEIFFDRGEEYGNDQDDPELYPGGENERYLEIWNLVFSQFNHNPDGTYTPLPKKNIDTGMGLERMCSVIQDVPTNFETDLFMPIINATEKISGEKYGKNKESDTAFKVIADHIRTVTFAVGDGALPSNEGRGYVLRRLLRRAVRYAKQISINRPFMYELVPVVGEIMVDFYPEVKNKTEFIQKVIKNEEERFHETLNDGLAILANVIKKEKEIGSDTISGADVFRLYDTYGFPIELTEEYAEEENMKIDHEGFDREMQGQRERARSARQDVDSMQVQSGVLGDIKVESLFVGYDTYTTNSSVQAIIKNGEVVENAIEGDELQVILDKTPFYAESGGQVADEGIIENNTTRIRVNDVQKAPNGQHLHKVVVEKGSLSKGDEFKVVINQKNRSKIIKNHTATHLLHQALKDVLGEHVNQAGSQVTSSRLRFDFSHFGQINQEELEKIESIVNEKIWQSIPVAIEQKSLSEAKAMGAMALFGEKYGDIVRVVQVGDYSLELCGGCHVPNTSTIGLFKIVSESGIGAGTRRIEAVTGEAAYHIVNDQVNLLHEISALLKTKPAETPARIESLLLEMRTLQRENESLAAKLGNIEAGNLVSQVKLINGTKVLYSKVNAADMNNLRTMVDELKQQLGSAIIVLGSVNEDKVNLTAGVTKDLIEKGFHAGKLIKEIATRCGGGGGGRPDMAQAGGKNPDQLEDALQFVEEWVKSVL</sequence>
<dbReference type="AlphaFoldDB" id="A0AAW5E3A6"/>
<dbReference type="InterPro" id="IPR018165">
    <property type="entry name" value="Ala-tRNA-synth_IIc_core"/>
</dbReference>
<evidence type="ECO:0000313" key="17">
    <source>
        <dbReference type="EMBL" id="MCH1627405.1"/>
    </source>
</evidence>
<keyword evidence="8 14" id="KW-0067">ATP-binding</keyword>
<evidence type="ECO:0000256" key="9">
    <source>
        <dbReference type="ARBA" id="ARBA00022884"/>
    </source>
</evidence>
<keyword evidence="11 14" id="KW-0030">Aminoacyl-tRNA synthetase</keyword>
<dbReference type="GO" id="GO:0000049">
    <property type="term" value="F:tRNA binding"/>
    <property type="evidence" value="ECO:0007669"/>
    <property type="project" value="UniProtKB-KW"/>
</dbReference>
<dbReference type="InterPro" id="IPR012947">
    <property type="entry name" value="tRNA_SAD"/>
</dbReference>
<dbReference type="FunFam" id="3.30.54.20:FF:000001">
    <property type="entry name" value="Alanine--tRNA ligase"/>
    <property type="match status" value="1"/>
</dbReference>
<dbReference type="Pfam" id="PF01411">
    <property type="entry name" value="tRNA-synt_2c"/>
    <property type="match status" value="1"/>
</dbReference>
<dbReference type="PRINTS" id="PR00980">
    <property type="entry name" value="TRNASYNTHALA"/>
</dbReference>
<organism evidence="17 18">
    <name type="scientific">Fredinandcohnia quinoae</name>
    <dbReference type="NCBI Taxonomy" id="2918902"/>
    <lineage>
        <taxon>Bacteria</taxon>
        <taxon>Bacillati</taxon>
        <taxon>Bacillota</taxon>
        <taxon>Bacilli</taxon>
        <taxon>Bacillales</taxon>
        <taxon>Bacillaceae</taxon>
        <taxon>Fredinandcohnia</taxon>
    </lineage>
</organism>
<dbReference type="InterPro" id="IPR018163">
    <property type="entry name" value="Thr/Ala-tRNA-synth_IIc_edit"/>
</dbReference>
<dbReference type="InterPro" id="IPR018164">
    <property type="entry name" value="Ala-tRNA-synth_IIc_N"/>
</dbReference>
<evidence type="ECO:0000256" key="7">
    <source>
        <dbReference type="ARBA" id="ARBA00022833"/>
    </source>
</evidence>
<comment type="domain">
    <text evidence="14">Consists of three domains; the N-terminal catalytic domain, the editing domain and the C-terminal C-Ala domain. The editing domain removes incorrectly charged amino acids, while the C-Ala domain, along with tRNA(Ala), serves as a bridge to cooperatively bring together the editing and aminoacylation centers thus stimulating deacylation of misacylated tRNAs.</text>
</comment>
<keyword evidence="7 14" id="KW-0862">Zinc</keyword>
<comment type="function">
    <text evidence="12 14">Catalyzes the attachment of alanine to tRNA(Ala) in a two-step reaction: alanine is first activated by ATP to form Ala-AMP and then transferred to the acceptor end of tRNA(Ala). Also edits incorrectly charged Ser-tRNA(Ala) and Gly-tRNA(Ala) via its editing domain.</text>
</comment>
<evidence type="ECO:0000256" key="10">
    <source>
        <dbReference type="ARBA" id="ARBA00022917"/>
    </source>
</evidence>
<dbReference type="GO" id="GO:0016740">
    <property type="term" value="F:transferase activity"/>
    <property type="evidence" value="ECO:0007669"/>
    <property type="project" value="UniProtKB-ARBA"/>
</dbReference>
<dbReference type="PANTHER" id="PTHR11777:SF9">
    <property type="entry name" value="ALANINE--TRNA LIGASE, CYTOPLASMIC"/>
    <property type="match status" value="1"/>
</dbReference>
<dbReference type="SUPFAM" id="SSF55186">
    <property type="entry name" value="ThrRS/AlaRS common domain"/>
    <property type="match status" value="1"/>
</dbReference>
<keyword evidence="15" id="KW-0175">Coiled coil</keyword>
<keyword evidence="3 14" id="KW-0820">tRNA-binding</keyword>
<dbReference type="FunFam" id="2.40.30.130:FF:000001">
    <property type="entry name" value="Alanine--tRNA ligase"/>
    <property type="match status" value="1"/>
</dbReference>
<keyword evidence="10 14" id="KW-0648">Protein biosynthesis</keyword>